<evidence type="ECO:0000256" key="7">
    <source>
        <dbReference type="SAM" id="MobiDB-lite"/>
    </source>
</evidence>
<dbReference type="EMBL" id="MUJZ01051298">
    <property type="protein sequence ID" value="OTF73503.1"/>
    <property type="molecule type" value="Genomic_DNA"/>
</dbReference>
<dbReference type="Proteomes" id="UP000194236">
    <property type="component" value="Unassembled WGS sequence"/>
</dbReference>
<keyword evidence="4" id="KW-0106">Calcium</keyword>
<feature type="region of interest" description="Disordered" evidence="7">
    <location>
        <begin position="131"/>
        <end position="173"/>
    </location>
</feature>
<evidence type="ECO:0000256" key="3">
    <source>
        <dbReference type="ARBA" id="ARBA00022801"/>
    </source>
</evidence>
<dbReference type="InterPro" id="IPR016090">
    <property type="entry name" value="PLA2-like_dom"/>
</dbReference>
<feature type="domain" description="Phospholipase A2-like central" evidence="8">
    <location>
        <begin position="22"/>
        <end position="103"/>
    </location>
</feature>
<dbReference type="SUPFAM" id="SSF48619">
    <property type="entry name" value="Phospholipase A2, PLA2"/>
    <property type="match status" value="1"/>
</dbReference>
<dbReference type="PANTHER" id="PTHR12253">
    <property type="entry name" value="RH14732P"/>
    <property type="match status" value="1"/>
</dbReference>
<proteinExistence type="predicted"/>
<gene>
    <name evidence="9" type="ORF">BLA29_004261</name>
</gene>
<evidence type="ECO:0000313" key="9">
    <source>
        <dbReference type="EMBL" id="OTF73503.1"/>
    </source>
</evidence>
<dbReference type="GO" id="GO:0004623">
    <property type="term" value="F:phospholipase A2 activity"/>
    <property type="evidence" value="ECO:0007669"/>
    <property type="project" value="UniProtKB-EC"/>
</dbReference>
<evidence type="ECO:0000256" key="2">
    <source>
        <dbReference type="ARBA" id="ARBA00001913"/>
    </source>
</evidence>
<evidence type="ECO:0000313" key="10">
    <source>
        <dbReference type="Proteomes" id="UP000194236"/>
    </source>
</evidence>
<feature type="compositionally biased region" description="Acidic residues" evidence="7">
    <location>
        <begin position="140"/>
        <end position="154"/>
    </location>
</feature>
<sequence length="173" mass="20573">MNAFEQMRITGNEGINIYEDLTVDYWDLGRAATVDICCREHDHCPIGLLPHERHYGLRNNGIFPVSLCQCEQLFHDCLERESRSYYGQIIKRIYFGLRLNCLQPIGCPARWVFKNGKWVLRNRDKITKRPCRKRFHKDEQSEDEEKPDDDDDDDGEKRRKRSAKKNQNDKKLQ</sequence>
<dbReference type="GO" id="GO:0016042">
    <property type="term" value="P:lipid catabolic process"/>
    <property type="evidence" value="ECO:0007669"/>
    <property type="project" value="UniProtKB-KW"/>
</dbReference>
<dbReference type="Gene3D" id="1.20.90.10">
    <property type="entry name" value="Phospholipase A2 domain"/>
    <property type="match status" value="1"/>
</dbReference>
<keyword evidence="3" id="KW-0378">Hydrolase</keyword>
<comment type="cofactor">
    <cofactor evidence="2">
        <name>Ca(2+)</name>
        <dbReference type="ChEBI" id="CHEBI:29108"/>
    </cofactor>
</comment>
<protein>
    <submittedName>
        <fullName evidence="9">Phospholipase A2-like protein</fullName>
    </submittedName>
</protein>
<reference evidence="9 10" key="1">
    <citation type="submission" date="2017-03" db="EMBL/GenBank/DDBJ databases">
        <title>Genome Survey of Euroglyphus maynei.</title>
        <authorList>
            <person name="Arlian L.G."/>
            <person name="Morgan M.S."/>
            <person name="Rider S.D."/>
        </authorList>
    </citation>
    <scope>NUCLEOTIDE SEQUENCE [LARGE SCALE GENOMIC DNA]</scope>
    <source>
        <strain evidence="9">Arlian Lab</strain>
        <tissue evidence="9">Whole body</tissue>
    </source>
</reference>
<dbReference type="Pfam" id="PF05826">
    <property type="entry name" value="Phospholip_A2_2"/>
    <property type="match status" value="1"/>
</dbReference>
<evidence type="ECO:0000256" key="6">
    <source>
        <dbReference type="ARBA" id="ARBA00023098"/>
    </source>
</evidence>
<keyword evidence="5" id="KW-0442">Lipid degradation</keyword>
<keyword evidence="6" id="KW-0443">Lipid metabolism</keyword>
<dbReference type="GO" id="GO:0050482">
    <property type="term" value="P:arachidonate secretion"/>
    <property type="evidence" value="ECO:0007669"/>
    <property type="project" value="InterPro"/>
</dbReference>
<evidence type="ECO:0000256" key="1">
    <source>
        <dbReference type="ARBA" id="ARBA00001604"/>
    </source>
</evidence>
<organism evidence="9 10">
    <name type="scientific">Euroglyphus maynei</name>
    <name type="common">Mayne's house dust mite</name>
    <dbReference type="NCBI Taxonomy" id="6958"/>
    <lineage>
        <taxon>Eukaryota</taxon>
        <taxon>Metazoa</taxon>
        <taxon>Ecdysozoa</taxon>
        <taxon>Arthropoda</taxon>
        <taxon>Chelicerata</taxon>
        <taxon>Arachnida</taxon>
        <taxon>Acari</taxon>
        <taxon>Acariformes</taxon>
        <taxon>Sarcoptiformes</taxon>
        <taxon>Astigmata</taxon>
        <taxon>Psoroptidia</taxon>
        <taxon>Analgoidea</taxon>
        <taxon>Pyroglyphidae</taxon>
        <taxon>Pyroglyphinae</taxon>
        <taxon>Euroglyphus</taxon>
    </lineage>
</organism>
<keyword evidence="10" id="KW-1185">Reference proteome</keyword>
<evidence type="ECO:0000259" key="8">
    <source>
        <dbReference type="Pfam" id="PF05826"/>
    </source>
</evidence>
<dbReference type="AlphaFoldDB" id="A0A1Y3B0V0"/>
<comment type="caution">
    <text evidence="9">The sequence shown here is derived from an EMBL/GenBank/DDBJ whole genome shotgun (WGS) entry which is preliminary data.</text>
</comment>
<evidence type="ECO:0000256" key="4">
    <source>
        <dbReference type="ARBA" id="ARBA00022837"/>
    </source>
</evidence>
<name>A0A1Y3B0V0_EURMA</name>
<dbReference type="GO" id="GO:0006644">
    <property type="term" value="P:phospholipid metabolic process"/>
    <property type="evidence" value="ECO:0007669"/>
    <property type="project" value="InterPro"/>
</dbReference>
<dbReference type="InterPro" id="IPR036444">
    <property type="entry name" value="PLipase_A2_dom_sf"/>
</dbReference>
<accession>A0A1Y3B0V0</accession>
<dbReference type="OrthoDB" id="6512443at2759"/>
<evidence type="ECO:0000256" key="5">
    <source>
        <dbReference type="ARBA" id="ARBA00022963"/>
    </source>
</evidence>
<comment type="catalytic activity">
    <reaction evidence="1">
        <text>a 1,2-diacyl-sn-glycero-3-phosphocholine + H2O = a 1-acyl-sn-glycero-3-phosphocholine + a fatty acid + H(+)</text>
        <dbReference type="Rhea" id="RHEA:15801"/>
        <dbReference type="ChEBI" id="CHEBI:15377"/>
        <dbReference type="ChEBI" id="CHEBI:15378"/>
        <dbReference type="ChEBI" id="CHEBI:28868"/>
        <dbReference type="ChEBI" id="CHEBI:57643"/>
        <dbReference type="ChEBI" id="CHEBI:58168"/>
        <dbReference type="EC" id="3.1.1.4"/>
    </reaction>
</comment>